<dbReference type="EMBL" id="BMVU01000102">
    <property type="protein sequence ID" value="GGY15637.1"/>
    <property type="molecule type" value="Genomic_DNA"/>
</dbReference>
<proteinExistence type="predicted"/>
<evidence type="ECO:0000313" key="2">
    <source>
        <dbReference type="Proteomes" id="UP000619244"/>
    </source>
</evidence>
<name>A0A918P2V3_9ACTN</name>
<evidence type="ECO:0000313" key="1">
    <source>
        <dbReference type="EMBL" id="GGY15637.1"/>
    </source>
</evidence>
<organism evidence="1 2">
    <name type="scientific">Streptomyces minutiscleroticus</name>
    <dbReference type="NCBI Taxonomy" id="68238"/>
    <lineage>
        <taxon>Bacteria</taxon>
        <taxon>Bacillati</taxon>
        <taxon>Actinomycetota</taxon>
        <taxon>Actinomycetes</taxon>
        <taxon>Kitasatosporales</taxon>
        <taxon>Streptomycetaceae</taxon>
        <taxon>Streptomyces</taxon>
    </lineage>
</organism>
<accession>A0A918P2V3</accession>
<reference evidence="1" key="2">
    <citation type="submission" date="2020-09" db="EMBL/GenBank/DDBJ databases">
        <authorList>
            <person name="Sun Q."/>
            <person name="Ohkuma M."/>
        </authorList>
    </citation>
    <scope>NUCLEOTIDE SEQUENCE</scope>
    <source>
        <strain evidence="1">JCM 4790</strain>
    </source>
</reference>
<dbReference type="RefSeq" id="WP_190195120.1">
    <property type="nucleotide sequence ID" value="NZ_BMVU01000102.1"/>
</dbReference>
<gene>
    <name evidence="1" type="ORF">GCM10010358_79450</name>
</gene>
<comment type="caution">
    <text evidence="1">The sequence shown here is derived from an EMBL/GenBank/DDBJ whole genome shotgun (WGS) entry which is preliminary data.</text>
</comment>
<keyword evidence="2" id="KW-1185">Reference proteome</keyword>
<protein>
    <submittedName>
        <fullName evidence="1">Uncharacterized protein</fullName>
    </submittedName>
</protein>
<sequence length="68" mass="7688">MFVTRGENWATPLPHVLAPGALPARFLIRADELRRGEREQRIPYTQMRPYVGLADGTVSHADRSMPLT</sequence>
<dbReference type="Proteomes" id="UP000619244">
    <property type="component" value="Unassembled WGS sequence"/>
</dbReference>
<reference evidence="1" key="1">
    <citation type="journal article" date="2014" name="Int. J. Syst. Evol. Microbiol.">
        <title>Complete genome sequence of Corynebacterium casei LMG S-19264T (=DSM 44701T), isolated from a smear-ripened cheese.</title>
        <authorList>
            <consortium name="US DOE Joint Genome Institute (JGI-PGF)"/>
            <person name="Walter F."/>
            <person name="Albersmeier A."/>
            <person name="Kalinowski J."/>
            <person name="Ruckert C."/>
        </authorList>
    </citation>
    <scope>NUCLEOTIDE SEQUENCE</scope>
    <source>
        <strain evidence="1">JCM 4790</strain>
    </source>
</reference>
<dbReference type="AlphaFoldDB" id="A0A918P2V3"/>